<comment type="caution">
    <text evidence="2">The sequence shown here is derived from an EMBL/GenBank/DDBJ whole genome shotgun (WGS) entry which is preliminary data.</text>
</comment>
<evidence type="ECO:0000313" key="3">
    <source>
        <dbReference type="Proteomes" id="UP000619761"/>
    </source>
</evidence>
<keyword evidence="3" id="KW-1185">Reference proteome</keyword>
<dbReference type="Proteomes" id="UP000619761">
    <property type="component" value="Unassembled WGS sequence"/>
</dbReference>
<evidence type="ECO:0000256" key="1">
    <source>
        <dbReference type="SAM" id="Phobius"/>
    </source>
</evidence>
<sequence>MGYDLHITRKECWADEEDEGLISRAEWKAYVEADPDVTPDPDNPHEDYYVYVRDAESWPLWFNPRLGNIYTKNPPDDVIEKVVKIAAILKARVQGDDQEFYDLDGNMIKPQEQLSSINESKNINSYDHYVWYFCAVVFVISIIWHTFK</sequence>
<keyword evidence="1" id="KW-0812">Transmembrane</keyword>
<keyword evidence="1" id="KW-1133">Transmembrane helix</keyword>
<gene>
    <name evidence="2" type="ORF">GCM10011613_20700</name>
</gene>
<feature type="transmembrane region" description="Helical" evidence="1">
    <location>
        <begin position="129"/>
        <end position="147"/>
    </location>
</feature>
<evidence type="ECO:0000313" key="2">
    <source>
        <dbReference type="EMBL" id="GGY75069.1"/>
    </source>
</evidence>
<name>A0ABQ3B1Y6_9GAMM</name>
<dbReference type="RefSeq" id="WP_189418083.1">
    <property type="nucleotide sequence ID" value="NZ_BMYZ01000001.1"/>
</dbReference>
<keyword evidence="1" id="KW-0472">Membrane</keyword>
<accession>A0ABQ3B1Y6</accession>
<reference evidence="3" key="1">
    <citation type="journal article" date="2019" name="Int. J. Syst. Evol. Microbiol.">
        <title>The Global Catalogue of Microorganisms (GCM) 10K type strain sequencing project: providing services to taxonomists for standard genome sequencing and annotation.</title>
        <authorList>
            <consortium name="The Broad Institute Genomics Platform"/>
            <consortium name="The Broad Institute Genome Sequencing Center for Infectious Disease"/>
            <person name="Wu L."/>
            <person name="Ma J."/>
        </authorList>
    </citation>
    <scope>NUCLEOTIDE SEQUENCE [LARGE SCALE GENOMIC DNA]</scope>
    <source>
        <strain evidence="3">KCTC 32239</strain>
    </source>
</reference>
<organism evidence="2 3">
    <name type="scientific">Cellvibrio zantedeschiae</name>
    <dbReference type="NCBI Taxonomy" id="1237077"/>
    <lineage>
        <taxon>Bacteria</taxon>
        <taxon>Pseudomonadati</taxon>
        <taxon>Pseudomonadota</taxon>
        <taxon>Gammaproteobacteria</taxon>
        <taxon>Cellvibrionales</taxon>
        <taxon>Cellvibrionaceae</taxon>
        <taxon>Cellvibrio</taxon>
    </lineage>
</organism>
<dbReference type="EMBL" id="BMYZ01000001">
    <property type="protein sequence ID" value="GGY75069.1"/>
    <property type="molecule type" value="Genomic_DNA"/>
</dbReference>
<protein>
    <submittedName>
        <fullName evidence="2">Uncharacterized protein</fullName>
    </submittedName>
</protein>
<proteinExistence type="predicted"/>